<dbReference type="EMBL" id="MN310372">
    <property type="protein sequence ID" value="QFX76634.1"/>
    <property type="molecule type" value="Genomic_DNA"/>
</dbReference>
<geneLocation type="plasmid" evidence="2">
    <name>p716811-VIM</name>
</geneLocation>
<keyword evidence="1" id="KW-1133">Transmembrane helix</keyword>
<sequence>MEVKSNLYPCSHCERTGTCNSAVDGASCAACVKANELKGIHVGLPCGTCGGIGHAEPLTERFNKRLPLFMGLTVVFILLFGVFCSAVTESRYFTELLAFSAPLIGVVLAFYFSVRTSSRS</sequence>
<evidence type="ECO:0000313" key="2">
    <source>
        <dbReference type="EMBL" id="QFX76634.1"/>
    </source>
</evidence>
<organism evidence="2">
    <name type="scientific">Pseudomonas putida</name>
    <name type="common">Arthrobacter siderocapsulatus</name>
    <dbReference type="NCBI Taxonomy" id="303"/>
    <lineage>
        <taxon>Bacteria</taxon>
        <taxon>Pseudomonadati</taxon>
        <taxon>Pseudomonadota</taxon>
        <taxon>Gammaproteobacteria</taxon>
        <taxon>Pseudomonadales</taxon>
        <taxon>Pseudomonadaceae</taxon>
        <taxon>Pseudomonas</taxon>
    </lineage>
</organism>
<dbReference type="RefSeq" id="WP_060514662.1">
    <property type="nucleotide sequence ID" value="NZ_JALKHN010000002.1"/>
</dbReference>
<evidence type="ECO:0008006" key="3">
    <source>
        <dbReference type="Google" id="ProtNLM"/>
    </source>
</evidence>
<feature type="transmembrane region" description="Helical" evidence="1">
    <location>
        <begin position="68"/>
        <end position="88"/>
    </location>
</feature>
<evidence type="ECO:0000256" key="1">
    <source>
        <dbReference type="SAM" id="Phobius"/>
    </source>
</evidence>
<keyword evidence="1" id="KW-0472">Membrane</keyword>
<protein>
    <recommendedName>
        <fullName evidence="3">Molecular chaperone DnaJ</fullName>
    </recommendedName>
</protein>
<keyword evidence="1" id="KW-0812">Transmembrane</keyword>
<feature type="transmembrane region" description="Helical" evidence="1">
    <location>
        <begin position="94"/>
        <end position="114"/>
    </location>
</feature>
<keyword evidence="2" id="KW-0614">Plasmid</keyword>
<reference evidence="2" key="1">
    <citation type="submission" date="2019-08" db="EMBL/GenBank/DDBJ databases">
        <authorList>
            <person name="Zhou D."/>
            <person name="Chen F."/>
        </authorList>
    </citation>
    <scope>NUCLEOTIDE SEQUENCE</scope>
    <source>
        <strain evidence="2">150716811</strain>
        <plasmid evidence="2">p716811-VIM</plasmid>
    </source>
</reference>
<accession>A0A6B7Q2R6</accession>
<dbReference type="AlphaFoldDB" id="A0A6B7Q2R6"/>
<proteinExistence type="predicted"/>
<name>A0A6B7Q2R6_PSEPU</name>